<feature type="binding site" description="covalent" evidence="21">
    <location>
        <position position="283"/>
    </location>
    <ligand>
        <name>heme c</name>
        <dbReference type="ChEBI" id="CHEBI:61717"/>
        <label>2</label>
    </ligand>
</feature>
<evidence type="ECO:0000256" key="11">
    <source>
        <dbReference type="ARBA" id="ARBA00022737"/>
    </source>
</evidence>
<evidence type="ECO:0000256" key="9">
    <source>
        <dbReference type="ARBA" id="ARBA00022692"/>
    </source>
</evidence>
<evidence type="ECO:0000256" key="12">
    <source>
        <dbReference type="ARBA" id="ARBA00022781"/>
    </source>
</evidence>
<dbReference type="Pfam" id="PF14715">
    <property type="entry name" value="FixP_N"/>
    <property type="match status" value="1"/>
</dbReference>
<dbReference type="GO" id="GO:1902600">
    <property type="term" value="P:proton transmembrane transport"/>
    <property type="evidence" value="ECO:0007669"/>
    <property type="project" value="UniProtKB-KW"/>
</dbReference>
<dbReference type="Gene3D" id="6.10.280.130">
    <property type="match status" value="1"/>
</dbReference>
<dbReference type="PANTHER" id="PTHR33751">
    <property type="entry name" value="CBB3-TYPE CYTOCHROME C OXIDASE SUBUNIT FIXP"/>
    <property type="match status" value="1"/>
</dbReference>
<keyword evidence="10 19" id="KW-0479">Metal-binding</keyword>
<evidence type="ECO:0000256" key="2">
    <source>
        <dbReference type="ARBA" id="ARBA00004673"/>
    </source>
</evidence>
<comment type="cofactor">
    <cofactor evidence="19 21">
        <name>heme c</name>
        <dbReference type="ChEBI" id="CHEBI:61717"/>
    </cofactor>
    <text evidence="19 21">Binds 2 heme C groups per subunit.</text>
</comment>
<feature type="compositionally biased region" description="Basic and acidic residues" evidence="22">
    <location>
        <begin position="1"/>
        <end position="16"/>
    </location>
</feature>
<dbReference type="Gene3D" id="1.10.760.10">
    <property type="entry name" value="Cytochrome c-like domain"/>
    <property type="match status" value="2"/>
</dbReference>
<dbReference type="Proteomes" id="UP000321562">
    <property type="component" value="Unassembled WGS sequence"/>
</dbReference>
<feature type="region of interest" description="Disordered" evidence="22">
    <location>
        <begin position="1"/>
        <end position="69"/>
    </location>
</feature>
<feature type="binding site" description="axial binding residue" evidence="20">
    <location>
        <position position="235"/>
    </location>
    <ligand>
        <name>heme c</name>
        <dbReference type="ChEBI" id="CHEBI:61717"/>
        <label>2</label>
    </ligand>
    <ligandPart>
        <name>Fe</name>
        <dbReference type="ChEBI" id="CHEBI:18248"/>
    </ligandPart>
</feature>
<dbReference type="PRINTS" id="PR00605">
    <property type="entry name" value="CYTCHROMECIC"/>
</dbReference>
<feature type="domain" description="Cytochrome c" evidence="24">
    <location>
        <begin position="267"/>
        <end position="348"/>
    </location>
</feature>
<dbReference type="Pfam" id="PF00034">
    <property type="entry name" value="Cytochrom_C"/>
    <property type="match status" value="1"/>
</dbReference>
<dbReference type="InterPro" id="IPR050597">
    <property type="entry name" value="Cytochrome_c_Oxidase_Subunit"/>
</dbReference>
<gene>
    <name evidence="25" type="primary">ccoP</name>
    <name evidence="25" type="ORF">FQV27_04295</name>
</gene>
<keyword evidence="11" id="KW-0677">Repeat</keyword>
<accession>A0A5C6S9L6</accession>
<dbReference type="OrthoDB" id="9811281at2"/>
<keyword evidence="13 19" id="KW-0249">Electron transport</keyword>
<evidence type="ECO:0000313" key="25">
    <source>
        <dbReference type="EMBL" id="TXB71074.1"/>
    </source>
</evidence>
<evidence type="ECO:0000256" key="18">
    <source>
        <dbReference type="ARBA" id="ARBA00023136"/>
    </source>
</evidence>
<dbReference type="UniPathway" id="UPA00705"/>
<organism evidence="25 26">
    <name type="scientific">Paracoccus aurantiacus</name>
    <dbReference type="NCBI Taxonomy" id="2599412"/>
    <lineage>
        <taxon>Bacteria</taxon>
        <taxon>Pseudomonadati</taxon>
        <taxon>Pseudomonadota</taxon>
        <taxon>Alphaproteobacteria</taxon>
        <taxon>Rhodobacterales</taxon>
        <taxon>Paracoccaceae</taxon>
        <taxon>Paracoccus</taxon>
    </lineage>
</organism>
<reference evidence="25 26" key="1">
    <citation type="submission" date="2019-08" db="EMBL/GenBank/DDBJ databases">
        <authorList>
            <person name="Ye J."/>
        </authorList>
    </citation>
    <scope>NUCLEOTIDE SEQUENCE [LARGE SCALE GENOMIC DNA]</scope>
    <source>
        <strain evidence="25 26">TK008</strain>
    </source>
</reference>
<dbReference type="PROSITE" id="PS51007">
    <property type="entry name" value="CYTC"/>
    <property type="match status" value="2"/>
</dbReference>
<dbReference type="Pfam" id="PF13442">
    <property type="entry name" value="Cytochrome_CBB3"/>
    <property type="match status" value="1"/>
</dbReference>
<comment type="subunit">
    <text evidence="19">Component of the cbb3-type cytochrome c oxidase.</text>
</comment>
<keyword evidence="5 19" id="KW-1003">Cell membrane</keyword>
<protein>
    <recommendedName>
        <fullName evidence="19">Cbb3-type cytochrome c oxidase subunit</fullName>
    </recommendedName>
</protein>
<dbReference type="GO" id="GO:0005506">
    <property type="term" value="F:iron ion binding"/>
    <property type="evidence" value="ECO:0007669"/>
    <property type="project" value="InterPro"/>
</dbReference>
<keyword evidence="14 23" id="KW-1133">Transmembrane helix</keyword>
<dbReference type="GO" id="GO:0016491">
    <property type="term" value="F:oxidoreductase activity"/>
    <property type="evidence" value="ECO:0007669"/>
    <property type="project" value="UniProtKB-KW"/>
</dbReference>
<name>A0A5C6S9L6_9RHOB</name>
<comment type="caution">
    <text evidence="25">The sequence shown here is derived from an EMBL/GenBank/DDBJ whole genome shotgun (WGS) entry which is preliminary data.</text>
</comment>
<feature type="binding site" description="axial binding residue" evidence="20">
    <location>
        <position position="325"/>
    </location>
    <ligand>
        <name>heme c</name>
        <dbReference type="ChEBI" id="CHEBI:61717"/>
        <label>1</label>
    </ligand>
    <ligandPart>
        <name>Fe</name>
        <dbReference type="ChEBI" id="CHEBI:18248"/>
    </ligandPart>
</feature>
<dbReference type="InterPro" id="IPR032858">
    <property type="entry name" value="CcoP_N"/>
</dbReference>
<evidence type="ECO:0000256" key="15">
    <source>
        <dbReference type="ARBA" id="ARBA00023002"/>
    </source>
</evidence>
<evidence type="ECO:0000256" key="5">
    <source>
        <dbReference type="ARBA" id="ARBA00022475"/>
    </source>
</evidence>
<evidence type="ECO:0000256" key="14">
    <source>
        <dbReference type="ARBA" id="ARBA00022989"/>
    </source>
</evidence>
<comment type="function">
    <text evidence="19">C-type cytochrome. Part of the cbb3-type cytochrome c oxidase complex.</text>
</comment>
<dbReference type="GO" id="GO:0020037">
    <property type="term" value="F:heme binding"/>
    <property type="evidence" value="ECO:0007669"/>
    <property type="project" value="InterPro"/>
</dbReference>
<feature type="binding site" description="axial binding residue" evidence="20">
    <location>
        <position position="284"/>
    </location>
    <ligand>
        <name>heme c</name>
        <dbReference type="ChEBI" id="CHEBI:61717"/>
        <label>2</label>
    </ligand>
    <ligandPart>
        <name>Fe</name>
        <dbReference type="ChEBI" id="CHEBI:18248"/>
    </ligandPart>
</feature>
<evidence type="ECO:0000259" key="24">
    <source>
        <dbReference type="PROSITE" id="PS51007"/>
    </source>
</evidence>
<keyword evidence="12 19" id="KW-0375">Hydrogen ion transport</keyword>
<feature type="compositionally biased region" description="Basic and acidic residues" evidence="22">
    <location>
        <begin position="24"/>
        <end position="51"/>
    </location>
</feature>
<evidence type="ECO:0000256" key="8">
    <source>
        <dbReference type="ARBA" id="ARBA00022660"/>
    </source>
</evidence>
<keyword evidence="16 19" id="KW-0408">Iron</keyword>
<evidence type="ECO:0000256" key="1">
    <source>
        <dbReference type="ARBA" id="ARBA00004533"/>
    </source>
</evidence>
<evidence type="ECO:0000256" key="17">
    <source>
        <dbReference type="ARBA" id="ARBA00023065"/>
    </source>
</evidence>
<dbReference type="InterPro" id="IPR008168">
    <property type="entry name" value="Cyt_C_IC"/>
</dbReference>
<feature type="transmembrane region" description="Helical" evidence="23">
    <location>
        <begin position="94"/>
        <end position="116"/>
    </location>
</feature>
<dbReference type="PIRSF" id="PIRSF000006">
    <property type="entry name" value="Cbb3-Cox_fixP"/>
    <property type="match status" value="1"/>
</dbReference>
<evidence type="ECO:0000313" key="26">
    <source>
        <dbReference type="Proteomes" id="UP000321562"/>
    </source>
</evidence>
<comment type="pathway">
    <text evidence="2 19">Energy metabolism; oxidative phosphorylation.</text>
</comment>
<keyword evidence="9 23" id="KW-0812">Transmembrane</keyword>
<feature type="binding site" description="covalent" evidence="21">
    <location>
        <position position="280"/>
    </location>
    <ligand>
        <name>heme c</name>
        <dbReference type="ChEBI" id="CHEBI:61717"/>
        <label>2</label>
    </ligand>
</feature>
<dbReference type="GO" id="GO:0006119">
    <property type="term" value="P:oxidative phosphorylation"/>
    <property type="evidence" value="ECO:0007669"/>
    <property type="project" value="UniProtKB-UniPathway"/>
</dbReference>
<dbReference type="InterPro" id="IPR038414">
    <property type="entry name" value="CcoP_N_sf"/>
</dbReference>
<keyword evidence="26" id="KW-1185">Reference proteome</keyword>
<evidence type="ECO:0000256" key="21">
    <source>
        <dbReference type="PIRSR" id="PIRSR000006-2"/>
    </source>
</evidence>
<evidence type="ECO:0000256" key="7">
    <source>
        <dbReference type="ARBA" id="ARBA00022617"/>
    </source>
</evidence>
<evidence type="ECO:0000256" key="6">
    <source>
        <dbReference type="ARBA" id="ARBA00022519"/>
    </source>
</evidence>
<evidence type="ECO:0000256" key="10">
    <source>
        <dbReference type="ARBA" id="ARBA00022723"/>
    </source>
</evidence>
<dbReference type="InterPro" id="IPR036909">
    <property type="entry name" value="Cyt_c-like_dom_sf"/>
</dbReference>
<feature type="binding site" description="covalent" evidence="21">
    <location>
        <position position="183"/>
    </location>
    <ligand>
        <name>heme c</name>
        <dbReference type="ChEBI" id="CHEBI:61717"/>
        <label>1</label>
    </ligand>
</feature>
<evidence type="ECO:0000256" key="4">
    <source>
        <dbReference type="ARBA" id="ARBA00022448"/>
    </source>
</evidence>
<feature type="domain" description="Cytochrome c" evidence="24">
    <location>
        <begin position="170"/>
        <end position="260"/>
    </location>
</feature>
<evidence type="ECO:0000256" key="13">
    <source>
        <dbReference type="ARBA" id="ARBA00022982"/>
    </source>
</evidence>
<evidence type="ECO:0000256" key="23">
    <source>
        <dbReference type="SAM" id="Phobius"/>
    </source>
</evidence>
<dbReference type="InterPro" id="IPR004678">
    <property type="entry name" value="Cyt_c_oxidase_cbb3_su3"/>
</dbReference>
<keyword evidence="15 19" id="KW-0560">Oxidoreductase</keyword>
<dbReference type="EMBL" id="VOPL01000001">
    <property type="protein sequence ID" value="TXB71074.1"/>
    <property type="molecule type" value="Genomic_DNA"/>
</dbReference>
<proteinExistence type="inferred from homology"/>
<evidence type="ECO:0000256" key="16">
    <source>
        <dbReference type="ARBA" id="ARBA00023004"/>
    </source>
</evidence>
<feature type="binding site" description="axial binding residue" evidence="20">
    <location>
        <position position="187"/>
    </location>
    <ligand>
        <name>heme c</name>
        <dbReference type="ChEBI" id="CHEBI:61717"/>
        <label>1</label>
    </ligand>
    <ligandPart>
        <name>Fe</name>
        <dbReference type="ChEBI" id="CHEBI:18248"/>
    </ligandPart>
</feature>
<evidence type="ECO:0000256" key="20">
    <source>
        <dbReference type="PIRSR" id="PIRSR000006-1"/>
    </source>
</evidence>
<comment type="similarity">
    <text evidence="3 19">Belongs to the CcoP / FixP family.</text>
</comment>
<dbReference type="AlphaFoldDB" id="A0A5C6S9L6"/>
<keyword evidence="7 19" id="KW-0349">Heme</keyword>
<dbReference type="InterPro" id="IPR009056">
    <property type="entry name" value="Cyt_c-like_dom"/>
</dbReference>
<keyword evidence="8 19" id="KW-0679">Respiratory chain</keyword>
<keyword evidence="18 19" id="KW-0472">Membrane</keyword>
<evidence type="ECO:0000256" key="22">
    <source>
        <dbReference type="SAM" id="MobiDB-lite"/>
    </source>
</evidence>
<keyword evidence="6 19" id="KW-0997">Cell inner membrane</keyword>
<comment type="subcellular location">
    <subcellularLocation>
        <location evidence="1 19">Cell inner membrane</location>
    </subcellularLocation>
</comment>
<dbReference type="SUPFAM" id="SSF46626">
    <property type="entry name" value="Cytochrome c"/>
    <property type="match status" value="2"/>
</dbReference>
<dbReference type="NCBIfam" id="TIGR00782">
    <property type="entry name" value="ccoP"/>
    <property type="match status" value="1"/>
</dbReference>
<feature type="binding site" description="covalent" evidence="21">
    <location>
        <position position="186"/>
    </location>
    <ligand>
        <name>heme c</name>
        <dbReference type="ChEBI" id="CHEBI:61717"/>
        <label>1</label>
    </ligand>
</feature>
<keyword evidence="17 19" id="KW-0406">Ion transport</keyword>
<dbReference type="GO" id="GO:0005886">
    <property type="term" value="C:plasma membrane"/>
    <property type="evidence" value="ECO:0007669"/>
    <property type="project" value="UniProtKB-SubCell"/>
</dbReference>
<dbReference type="PANTHER" id="PTHR33751:SF1">
    <property type="entry name" value="CBB3-TYPE CYTOCHROME C OXIDASE SUBUNIT FIXP"/>
    <property type="match status" value="1"/>
</dbReference>
<dbReference type="GO" id="GO:0009055">
    <property type="term" value="F:electron transfer activity"/>
    <property type="evidence" value="ECO:0007669"/>
    <property type="project" value="InterPro"/>
</dbReference>
<sequence length="351" mass="38187">MAENDKDKPDTQDHDSPANPDNRISLERAAADDEHKADILAHPTGEAEGKALHKPKRTGPRTGKRRAGKMVEEVGSTGHSWDGITEYDNPMPRWWLWAFYATMVWGLAYTFFYPAWPLISGATQGLLHTNYRKELAADVQRYDDANSAVQQRLASADLNAIASDAELSNYALNAGRAVFATWCAQCHGSGAGGAKGYPNLLDNDWLWGGTMEEIHTTVTHGIRNTADPDARYSEMPRFGTDQLLEDAQIDQVVQHVLAISGQAHDAALAAEGATVFADNCTACHAEDGTGDRMQGAPDLTDAVWLYGGDPASVTQSVHDARFGVMPNWSTRLSEDDLRAVSFYVHSLGGGE</sequence>
<evidence type="ECO:0000256" key="19">
    <source>
        <dbReference type="PIRNR" id="PIRNR000006"/>
    </source>
</evidence>
<evidence type="ECO:0000256" key="3">
    <source>
        <dbReference type="ARBA" id="ARBA00006113"/>
    </source>
</evidence>
<keyword evidence="4 19" id="KW-0813">Transport</keyword>
<feature type="compositionally biased region" description="Basic residues" evidence="22">
    <location>
        <begin position="52"/>
        <end position="68"/>
    </location>
</feature>